<evidence type="ECO:0000313" key="2">
    <source>
        <dbReference type="EMBL" id="PEH46434.1"/>
    </source>
</evidence>
<dbReference type="Gene3D" id="3.30.310.70">
    <property type="entry name" value="TT1751-like domain"/>
    <property type="match status" value="1"/>
</dbReference>
<sequence>MNFMYEVKTTKSFQAATEALIEKLKEREFGVLYQVNFKEKIKSKGLDFPTNFEVLEVCNPKQAKEVLEKRIEVGYFLPGKVVVYEKEADVYIGLLKPTVLIDFIKDDNLTMIAREVESTLKEVVDAAK</sequence>
<gene>
    <name evidence="2" type="ORF">CRM96_16340</name>
</gene>
<dbReference type="EMBL" id="PDEB01000004">
    <property type="protein sequence ID" value="PEH46434.1"/>
    <property type="molecule type" value="Genomic_DNA"/>
</dbReference>
<dbReference type="Pfam" id="PF03625">
    <property type="entry name" value="DUF302"/>
    <property type="match status" value="1"/>
</dbReference>
<dbReference type="PANTHER" id="PTHR38342:SF1">
    <property type="entry name" value="SLR5037 PROTEIN"/>
    <property type="match status" value="1"/>
</dbReference>
<comment type="caution">
    <text evidence="2">The sequence shown here is derived from an EMBL/GenBank/DDBJ whole genome shotgun (WGS) entry which is preliminary data.</text>
</comment>
<dbReference type="SUPFAM" id="SSF103247">
    <property type="entry name" value="TT1751-like"/>
    <property type="match status" value="1"/>
</dbReference>
<organism evidence="2 3">
    <name type="scientific">Enterococcus durans</name>
    <dbReference type="NCBI Taxonomy" id="53345"/>
    <lineage>
        <taxon>Bacteria</taxon>
        <taxon>Bacillati</taxon>
        <taxon>Bacillota</taxon>
        <taxon>Bacilli</taxon>
        <taxon>Lactobacillales</taxon>
        <taxon>Enterococcaceae</taxon>
        <taxon>Enterococcus</taxon>
    </lineage>
</organism>
<name>A0AB36SC11_9ENTE</name>
<evidence type="ECO:0000313" key="3">
    <source>
        <dbReference type="Proteomes" id="UP000220669"/>
    </source>
</evidence>
<dbReference type="CDD" id="cd14797">
    <property type="entry name" value="DUF302"/>
    <property type="match status" value="1"/>
</dbReference>
<dbReference type="Proteomes" id="UP000220669">
    <property type="component" value="Unassembled WGS sequence"/>
</dbReference>
<dbReference type="PANTHER" id="PTHR38342">
    <property type="entry name" value="SLR5037 PROTEIN"/>
    <property type="match status" value="1"/>
</dbReference>
<proteinExistence type="predicted"/>
<accession>A0AB36SC11</accession>
<dbReference type="InterPro" id="IPR005180">
    <property type="entry name" value="DUF302"/>
</dbReference>
<feature type="domain" description="DUF302" evidence="1">
    <location>
        <begin position="36"/>
        <end position="97"/>
    </location>
</feature>
<dbReference type="PIRSF" id="PIRSF021774">
    <property type="entry name" value="UCP021774"/>
    <property type="match status" value="1"/>
</dbReference>
<dbReference type="InterPro" id="IPR035923">
    <property type="entry name" value="TT1751-like_sf"/>
</dbReference>
<protein>
    <submittedName>
        <fullName evidence="2">DUF302 domain-containing protein</fullName>
    </submittedName>
</protein>
<dbReference type="InterPro" id="IPR016796">
    <property type="entry name" value="UCP021774"/>
</dbReference>
<evidence type="ECO:0000259" key="1">
    <source>
        <dbReference type="Pfam" id="PF03625"/>
    </source>
</evidence>
<reference evidence="2 3" key="1">
    <citation type="submission" date="2017-09" db="EMBL/GenBank/DDBJ databases">
        <title>FDA dAtabase for Regulatory Grade micrObial Sequences (FDA-ARGOS): Supporting development and validation of Infectious Disease Dx tests.</title>
        <authorList>
            <person name="Minogue T."/>
            <person name="Wolcott M."/>
            <person name="Wasieloski L."/>
            <person name="Aguilar W."/>
            <person name="Moore D."/>
            <person name="Tallon L.J."/>
            <person name="Sadzewicz L."/>
            <person name="Ott S."/>
            <person name="Zhao X."/>
            <person name="Nagaraj S."/>
            <person name="Vavikolanu K."/>
            <person name="Aluvathingal J."/>
            <person name="Nadendla S."/>
            <person name="Sichtig H."/>
        </authorList>
    </citation>
    <scope>NUCLEOTIDE SEQUENCE [LARGE SCALE GENOMIC DNA]</scope>
    <source>
        <strain evidence="2 3">FDAARGOS_396</strain>
    </source>
</reference>
<dbReference type="AlphaFoldDB" id="A0AB36SC11"/>